<evidence type="ECO:0000313" key="1">
    <source>
        <dbReference type="EMBL" id="PHV70504.1"/>
    </source>
</evidence>
<protein>
    <submittedName>
        <fullName evidence="1">Diacylglycerol kinase</fullName>
    </submittedName>
</protein>
<gene>
    <name evidence="1" type="ORF">CS063_10480</name>
</gene>
<reference evidence="1" key="1">
    <citation type="submission" date="2017-10" db="EMBL/GenBank/DDBJ databases">
        <title>Genome sequence of cellulolytic Lachnospiraceae bacterium XHS1971 isolated from hotspring sediment.</title>
        <authorList>
            <person name="Vasudevan G."/>
            <person name="Joshi A.J."/>
            <person name="Hivarkar S."/>
            <person name="Lanjekar V.B."/>
            <person name="Dhakephalkar P.K."/>
            <person name="Dagar S."/>
        </authorList>
    </citation>
    <scope>NUCLEOTIDE SEQUENCE</scope>
    <source>
        <strain evidence="1">XHS1971</strain>
    </source>
</reference>
<sequence>MIYLIVATSKNNQIGIAGQMPWHIPEDLAYFRRMTKGHTVLMGRKTFESIGRPLPHRQNIVLTHDKNFHAEGVTTLHSMKEALAFCKTQEIVFIIGGGEIYKAFLPYASRLYITLVDKDVEGDTTFCDYKDSFRCVSSVPSETPASDGSPFYFTIWEPK</sequence>
<dbReference type="Proteomes" id="UP000224460">
    <property type="component" value="Unassembled WGS sequence"/>
</dbReference>
<keyword evidence="2" id="KW-1185">Reference proteome</keyword>
<proteinExistence type="predicted"/>
<name>A0AC61DB54_9FIRM</name>
<organism evidence="1 2">
    <name type="scientific">Sporanaerobium hydrogeniformans</name>
    <dbReference type="NCBI Taxonomy" id="3072179"/>
    <lineage>
        <taxon>Bacteria</taxon>
        <taxon>Bacillati</taxon>
        <taxon>Bacillota</taxon>
        <taxon>Clostridia</taxon>
        <taxon>Lachnospirales</taxon>
        <taxon>Lachnospiraceae</taxon>
        <taxon>Sporanaerobium</taxon>
    </lineage>
</organism>
<keyword evidence="1" id="KW-0808">Transferase</keyword>
<keyword evidence="1" id="KW-0418">Kinase</keyword>
<comment type="caution">
    <text evidence="1">The sequence shown here is derived from an EMBL/GenBank/DDBJ whole genome shotgun (WGS) entry which is preliminary data.</text>
</comment>
<dbReference type="EMBL" id="PEDL01000010">
    <property type="protein sequence ID" value="PHV70504.1"/>
    <property type="molecule type" value="Genomic_DNA"/>
</dbReference>
<accession>A0AC61DB54</accession>
<evidence type="ECO:0000313" key="2">
    <source>
        <dbReference type="Proteomes" id="UP000224460"/>
    </source>
</evidence>